<evidence type="ECO:0000313" key="2">
    <source>
        <dbReference type="Proteomes" id="UP001139981"/>
    </source>
</evidence>
<comment type="caution">
    <text evidence="1">The sequence shown here is derived from an EMBL/GenBank/DDBJ whole genome shotgun (WGS) entry which is preliminary data.</text>
</comment>
<reference evidence="1" key="1">
    <citation type="submission" date="2022-07" db="EMBL/GenBank/DDBJ databases">
        <title>Phylogenomic reconstructions and comparative analyses of Kickxellomycotina fungi.</title>
        <authorList>
            <person name="Reynolds N.K."/>
            <person name="Stajich J.E."/>
            <person name="Barry K."/>
            <person name="Grigoriev I.V."/>
            <person name="Crous P."/>
            <person name="Smith M.E."/>
        </authorList>
    </citation>
    <scope>NUCLEOTIDE SEQUENCE</scope>
    <source>
        <strain evidence="1">CBS 190363</strain>
    </source>
</reference>
<gene>
    <name evidence="1" type="ORF">IWW38_003036</name>
</gene>
<organism evidence="1 2">
    <name type="scientific">Coemansia aciculifera</name>
    <dbReference type="NCBI Taxonomy" id="417176"/>
    <lineage>
        <taxon>Eukaryota</taxon>
        <taxon>Fungi</taxon>
        <taxon>Fungi incertae sedis</taxon>
        <taxon>Zoopagomycota</taxon>
        <taxon>Kickxellomycotina</taxon>
        <taxon>Kickxellomycetes</taxon>
        <taxon>Kickxellales</taxon>
        <taxon>Kickxellaceae</taxon>
        <taxon>Coemansia</taxon>
    </lineage>
</organism>
<name>A0ACC1M1V4_9FUNG</name>
<dbReference type="Proteomes" id="UP001139981">
    <property type="component" value="Unassembled WGS sequence"/>
</dbReference>
<dbReference type="EMBL" id="JANBVB010000629">
    <property type="protein sequence ID" value="KAJ2892943.1"/>
    <property type="molecule type" value="Genomic_DNA"/>
</dbReference>
<feature type="non-terminal residue" evidence="1">
    <location>
        <position position="1"/>
    </location>
</feature>
<keyword evidence="2" id="KW-1185">Reference proteome</keyword>
<protein>
    <submittedName>
        <fullName evidence="1">Uncharacterized protein</fullName>
    </submittedName>
</protein>
<proteinExistence type="predicted"/>
<accession>A0ACC1M1V4</accession>
<evidence type="ECO:0000313" key="1">
    <source>
        <dbReference type="EMBL" id="KAJ2892943.1"/>
    </source>
</evidence>
<sequence length="934" mass="99699">PAEAETSSQRPLQIADDRISSVDTNGAGLAVNRDMDVDSAGDSGDENMGAENMDDVADGFIGDFEEIDEDDEVQRYISSNLTPAASTQQSPTALRPQSDMNDVYEGQADESSDDEDDSFESITERESGRLVSAQIEPEISQSQPMEADGSTAAKPVADGGLFSKVSGTHMQRLRSLEDEFRKKHVPKLESDRLFFNPEVYKRYTVLAKPASPAAEVAMAPTSPETLAPPPPTQQKRSSLRAGGDVATLLVEHSGSAVSGSGVVAATNDSGLTANDLPVSSRTRHATSAQEDDDVVGAILGVMSSPKSRASNVSIQPAAPKVAAAAAPTPTMASIPHAIPNDMLVAMMAIEGVDNAEVTSKLAAARISADSATSKDVVGRLPKGYTGPFSQLASSEHRQFLELVQRMKAGMAPSTKDNADYQRLKPKVEADQQAFRAQARERAMPLLKAISDDVTIATLGELASIGAEALKSYPPTYMPVRVTAIRSSSTGYVPLVYKDTLLQRGVCYHAEAPELSGKVTVPVLSQGDGSGERRSKVMSRDAVAMDLAARTGADVAISASALIALLTLPQSYNHEVIIPFRVVESAAAQGDDLPDSTGRDPPPRRMVVVDKPLLPPHTVTPRKLNQMHYEAAVRRQFVDRRRSLELAGGSLAKVPELAALTAKQPEGKEDETGLDNANYTLWEFGGLRMLIRYSVHGFASKEAPAPSTAPSTTTVTLETKLEYQLGSSSAEAAMASASGEAYEDISESERLAWWLGSYLRGSPSEVWVAHVDVHRSAITRMAKRTCADLYSGESSGSQPSTRGVLGVLQDLLRLNDGQYMLAHRRRTWDATIYRALDDSESVAPQRAPIEAGMSLTAELRPAPAPDLTQLGVEGDYVQVAWAGMPAQIPYTYAPSDLSALTSSAQPKWKGGGAATSPTAARKRRRAAAKLAKKEA</sequence>